<gene>
    <name evidence="1" type="ORF">S01H1_64571</name>
</gene>
<evidence type="ECO:0000313" key="1">
    <source>
        <dbReference type="EMBL" id="GAG30251.1"/>
    </source>
</evidence>
<accession>X0XZV8</accession>
<organism evidence="1">
    <name type="scientific">marine sediment metagenome</name>
    <dbReference type="NCBI Taxonomy" id="412755"/>
    <lineage>
        <taxon>unclassified sequences</taxon>
        <taxon>metagenomes</taxon>
        <taxon>ecological metagenomes</taxon>
    </lineage>
</organism>
<proteinExistence type="predicted"/>
<dbReference type="AlphaFoldDB" id="X0XZV8"/>
<name>X0XZV8_9ZZZZ</name>
<dbReference type="EMBL" id="BARS01042568">
    <property type="protein sequence ID" value="GAG30251.1"/>
    <property type="molecule type" value="Genomic_DNA"/>
</dbReference>
<protein>
    <submittedName>
        <fullName evidence="1">Uncharacterized protein</fullName>
    </submittedName>
</protein>
<sequence length="33" mass="3893">MKNRIINSKDLDINCWSALRYTDSCEDCDKVDK</sequence>
<comment type="caution">
    <text evidence="1">The sequence shown here is derived from an EMBL/GenBank/DDBJ whole genome shotgun (WGS) entry which is preliminary data.</text>
</comment>
<feature type="non-terminal residue" evidence="1">
    <location>
        <position position="33"/>
    </location>
</feature>
<reference evidence="1" key="1">
    <citation type="journal article" date="2014" name="Front. Microbiol.">
        <title>High frequency of phylogenetically diverse reductive dehalogenase-homologous genes in deep subseafloor sedimentary metagenomes.</title>
        <authorList>
            <person name="Kawai M."/>
            <person name="Futagami T."/>
            <person name="Toyoda A."/>
            <person name="Takaki Y."/>
            <person name="Nishi S."/>
            <person name="Hori S."/>
            <person name="Arai W."/>
            <person name="Tsubouchi T."/>
            <person name="Morono Y."/>
            <person name="Uchiyama I."/>
            <person name="Ito T."/>
            <person name="Fujiyama A."/>
            <person name="Inagaki F."/>
            <person name="Takami H."/>
        </authorList>
    </citation>
    <scope>NUCLEOTIDE SEQUENCE</scope>
    <source>
        <strain evidence="1">Expedition CK06-06</strain>
    </source>
</reference>